<protein>
    <submittedName>
        <fullName evidence="2">GSCFA family protein</fullName>
    </submittedName>
</protein>
<dbReference type="Pfam" id="PF08885">
    <property type="entry name" value="GSCFA"/>
    <property type="match status" value="1"/>
</dbReference>
<evidence type="ECO:0000259" key="1">
    <source>
        <dbReference type="Pfam" id="PF08885"/>
    </source>
</evidence>
<gene>
    <name evidence="2" type="ORF">DI556_04750</name>
</gene>
<proteinExistence type="predicted"/>
<reference evidence="2 3" key="1">
    <citation type="submission" date="2017-08" db="EMBL/GenBank/DDBJ databases">
        <title>Infants hospitalized years apart are colonized by the same room-sourced microbial strains.</title>
        <authorList>
            <person name="Brooks B."/>
            <person name="Olm M.R."/>
            <person name="Firek B.A."/>
            <person name="Baker R."/>
            <person name="Thomas B.C."/>
            <person name="Morowitz M.J."/>
            <person name="Banfield J.F."/>
        </authorList>
    </citation>
    <scope>NUCLEOTIDE SEQUENCE [LARGE SCALE GENOMIC DNA]</scope>
    <source>
        <strain evidence="2">S2_005_002_R2_34</strain>
    </source>
</reference>
<organism evidence="2 3">
    <name type="scientific">Rhodovulum sulfidophilum</name>
    <name type="common">Rhodobacter sulfidophilus</name>
    <dbReference type="NCBI Taxonomy" id="35806"/>
    <lineage>
        <taxon>Bacteria</taxon>
        <taxon>Pseudomonadati</taxon>
        <taxon>Pseudomonadota</taxon>
        <taxon>Alphaproteobacteria</taxon>
        <taxon>Rhodobacterales</taxon>
        <taxon>Paracoccaceae</taxon>
        <taxon>Rhodovulum</taxon>
    </lineage>
</organism>
<sequence length="358" mass="39655">MEKRENTSPYAQLPPRAFWRSGVSERAPLDPGDVYVPRFRVSRDMRIATAGSCFAQHVGRALRESGFNVLDAEPLPAAIPEALAQRFGYRVFTGRYANIYTTRQLAQLFDEAQGLVEPAEPVWRRGGRFFDAQRPGVEPDGLESEELVRAHRRHHLARILEAFRSADLFVFTFGLTEAWIHTASGTVYPTAPGTIAGSYDPDVYSFKNYDAFEVLADFEHFRASLRKVNPKVRFLVTVSPVPLTATATGNHVEVATCYSKSVLRAVCGMLTARYKDIDYFPSFEVITSQNARGAYYEPNMRSVSAAGVATAMGLFKRAHGIEAAPAPKAEASVSATTKKARRADNVICEESLLEAFSK</sequence>
<dbReference type="Proteomes" id="UP000249185">
    <property type="component" value="Unassembled WGS sequence"/>
</dbReference>
<dbReference type="InterPro" id="IPR014982">
    <property type="entry name" value="GSCFA"/>
</dbReference>
<feature type="domain" description="GSCFA" evidence="1">
    <location>
        <begin position="46"/>
        <end position="315"/>
    </location>
</feature>
<dbReference type="EMBL" id="QFPW01000002">
    <property type="protein sequence ID" value="PZQ51473.1"/>
    <property type="molecule type" value="Genomic_DNA"/>
</dbReference>
<evidence type="ECO:0000313" key="2">
    <source>
        <dbReference type="EMBL" id="PZQ51473.1"/>
    </source>
</evidence>
<dbReference type="AlphaFoldDB" id="A0A2W5Q9R2"/>
<comment type="caution">
    <text evidence="2">The sequence shown here is derived from an EMBL/GenBank/DDBJ whole genome shotgun (WGS) entry which is preliminary data.</text>
</comment>
<evidence type="ECO:0000313" key="3">
    <source>
        <dbReference type="Proteomes" id="UP000249185"/>
    </source>
</evidence>
<accession>A0A2W5Q9R2</accession>
<name>A0A2W5Q9R2_RHOSU</name>